<evidence type="ECO:0000259" key="7">
    <source>
        <dbReference type="PROSITE" id="PS50192"/>
    </source>
</evidence>
<dbReference type="PANTHER" id="PTHR12791">
    <property type="entry name" value="GOLGI SNARE BET1-RELATED"/>
    <property type="match status" value="1"/>
</dbReference>
<keyword evidence="5 6" id="KW-0472">Membrane</keyword>
<dbReference type="Proteomes" id="UP000001307">
    <property type="component" value="Unassembled WGS sequence"/>
</dbReference>
<dbReference type="EMBL" id="FN653063">
    <property type="protein sequence ID" value="CBY24816.1"/>
    <property type="molecule type" value="Genomic_DNA"/>
</dbReference>
<dbReference type="CDD" id="cd15852">
    <property type="entry name" value="SNARE_Syntaxin8"/>
    <property type="match status" value="1"/>
</dbReference>
<organism evidence="8">
    <name type="scientific">Oikopleura dioica</name>
    <name type="common">Tunicate</name>
    <dbReference type="NCBI Taxonomy" id="34765"/>
    <lineage>
        <taxon>Eukaryota</taxon>
        <taxon>Metazoa</taxon>
        <taxon>Chordata</taxon>
        <taxon>Tunicata</taxon>
        <taxon>Appendicularia</taxon>
        <taxon>Copelata</taxon>
        <taxon>Oikopleuridae</taxon>
        <taxon>Oikopleura</taxon>
    </lineage>
</organism>
<dbReference type="GO" id="GO:0016020">
    <property type="term" value="C:membrane"/>
    <property type="evidence" value="ECO:0007669"/>
    <property type="project" value="UniProtKB-SubCell"/>
</dbReference>
<dbReference type="InterPro" id="IPR041875">
    <property type="entry name" value="Syntaxin-8_SNARE"/>
</dbReference>
<evidence type="ECO:0000256" key="3">
    <source>
        <dbReference type="ARBA" id="ARBA00022692"/>
    </source>
</evidence>
<dbReference type="InParanoid" id="E4XK40"/>
<evidence type="ECO:0000256" key="4">
    <source>
        <dbReference type="ARBA" id="ARBA00022989"/>
    </source>
</evidence>
<dbReference type="PROSITE" id="PS50192">
    <property type="entry name" value="T_SNARE"/>
    <property type="match status" value="1"/>
</dbReference>
<dbReference type="OrthoDB" id="428895at2759"/>
<name>E4XK40_OIKDI</name>
<dbReference type="AlphaFoldDB" id="E4XK40"/>
<proteinExistence type="predicted"/>
<dbReference type="GO" id="GO:0005794">
    <property type="term" value="C:Golgi apparatus"/>
    <property type="evidence" value="ECO:0007669"/>
    <property type="project" value="UniProtKB-ARBA"/>
</dbReference>
<keyword evidence="4 6" id="KW-1133">Transmembrane helix</keyword>
<dbReference type="SMART" id="SM00397">
    <property type="entry name" value="t_SNARE"/>
    <property type="match status" value="1"/>
</dbReference>
<dbReference type="Gene3D" id="1.20.5.110">
    <property type="match status" value="1"/>
</dbReference>
<evidence type="ECO:0000256" key="1">
    <source>
        <dbReference type="ARBA" id="ARBA00004167"/>
    </source>
</evidence>
<evidence type="ECO:0000313" key="8">
    <source>
        <dbReference type="EMBL" id="CBY24816.1"/>
    </source>
</evidence>
<dbReference type="InterPro" id="IPR000727">
    <property type="entry name" value="T_SNARE_dom"/>
</dbReference>
<evidence type="ECO:0000256" key="6">
    <source>
        <dbReference type="SAM" id="Phobius"/>
    </source>
</evidence>
<keyword evidence="3 6" id="KW-0812">Transmembrane</keyword>
<dbReference type="SUPFAM" id="SSF58038">
    <property type="entry name" value="SNARE fusion complex"/>
    <property type="match status" value="1"/>
</dbReference>
<comment type="subcellular location">
    <subcellularLocation>
        <location evidence="1">Membrane</location>
        <topology evidence="1">Single-pass membrane protein</topology>
    </subcellularLocation>
</comment>
<evidence type="ECO:0000256" key="5">
    <source>
        <dbReference type="ARBA" id="ARBA00023136"/>
    </source>
</evidence>
<sequence length="102" mass="11378">MSDSDEAPLLSQQQAINQQDQALDDLATIIRRQRDIGITIGNEVDDQNVVIDNITDMTENSRGRLNRNTENIDNLLSRDKGNCTLWLIVGGLFIVIIVLLSV</sequence>
<reference evidence="8" key="1">
    <citation type="journal article" date="2010" name="Science">
        <title>Plasticity of animal genome architecture unmasked by rapid evolution of a pelagic tunicate.</title>
        <authorList>
            <person name="Denoeud F."/>
            <person name="Henriet S."/>
            <person name="Mungpakdee S."/>
            <person name="Aury J.M."/>
            <person name="Da Silva C."/>
            <person name="Brinkmann H."/>
            <person name="Mikhaleva J."/>
            <person name="Olsen L.C."/>
            <person name="Jubin C."/>
            <person name="Canestro C."/>
            <person name="Bouquet J.M."/>
            <person name="Danks G."/>
            <person name="Poulain J."/>
            <person name="Campsteijn C."/>
            <person name="Adamski M."/>
            <person name="Cross I."/>
            <person name="Yadetie F."/>
            <person name="Muffato M."/>
            <person name="Louis A."/>
            <person name="Butcher S."/>
            <person name="Tsagkogeorga G."/>
            <person name="Konrad A."/>
            <person name="Singh S."/>
            <person name="Jensen M.F."/>
            <person name="Cong E.H."/>
            <person name="Eikeseth-Otteraa H."/>
            <person name="Noel B."/>
            <person name="Anthouard V."/>
            <person name="Porcel B.M."/>
            <person name="Kachouri-Lafond R."/>
            <person name="Nishino A."/>
            <person name="Ugolini M."/>
            <person name="Chourrout P."/>
            <person name="Nishida H."/>
            <person name="Aasland R."/>
            <person name="Huzurbazar S."/>
            <person name="Westhof E."/>
            <person name="Delsuc F."/>
            <person name="Lehrach H."/>
            <person name="Reinhardt R."/>
            <person name="Weissenbach J."/>
            <person name="Roy S.W."/>
            <person name="Artiguenave F."/>
            <person name="Postlethwait J.H."/>
            <person name="Manak J.R."/>
            <person name="Thompson E.M."/>
            <person name="Jaillon O."/>
            <person name="Du Pasquier L."/>
            <person name="Boudinot P."/>
            <person name="Liberles D.A."/>
            <person name="Volff J.N."/>
            <person name="Philippe H."/>
            <person name="Lenhard B."/>
            <person name="Roest Crollius H."/>
            <person name="Wincker P."/>
            <person name="Chourrout D."/>
        </authorList>
    </citation>
    <scope>NUCLEOTIDE SEQUENCE [LARGE SCALE GENOMIC DNA]</scope>
</reference>
<keyword evidence="2" id="KW-0813">Transport</keyword>
<gene>
    <name evidence="8" type="ORF">GSOID_T00012989001</name>
</gene>
<keyword evidence="9" id="KW-1185">Reference proteome</keyword>
<protein>
    <recommendedName>
        <fullName evidence="7">t-SNARE coiled-coil homology domain-containing protein</fullName>
    </recommendedName>
</protein>
<evidence type="ECO:0000256" key="2">
    <source>
        <dbReference type="ARBA" id="ARBA00022448"/>
    </source>
</evidence>
<feature type="transmembrane region" description="Helical" evidence="6">
    <location>
        <begin position="83"/>
        <end position="101"/>
    </location>
</feature>
<feature type="domain" description="T-SNARE coiled-coil homology" evidence="7">
    <location>
        <begin position="13"/>
        <end position="75"/>
    </location>
</feature>
<evidence type="ECO:0000313" key="9">
    <source>
        <dbReference type="Proteomes" id="UP000001307"/>
    </source>
</evidence>
<accession>E4XK40</accession>